<proteinExistence type="predicted"/>
<keyword evidence="3" id="KW-1185">Reference proteome</keyword>
<name>A0A7W8C2B1_9BACT</name>
<comment type="caution">
    <text evidence="2">The sequence shown here is derived from an EMBL/GenBank/DDBJ whole genome shotgun (WGS) entry which is preliminary data.</text>
</comment>
<dbReference type="AlphaFoldDB" id="A0A7W8C2B1"/>
<evidence type="ECO:0000313" key="3">
    <source>
        <dbReference type="Proteomes" id="UP000539075"/>
    </source>
</evidence>
<dbReference type="RefSeq" id="WP_183721088.1">
    <property type="nucleotide sequence ID" value="NZ_JACHGO010000007.1"/>
</dbReference>
<evidence type="ECO:0000256" key="1">
    <source>
        <dbReference type="SAM" id="MobiDB-lite"/>
    </source>
</evidence>
<reference evidence="2 3" key="1">
    <citation type="submission" date="2020-08" db="EMBL/GenBank/DDBJ databases">
        <title>Genomic Encyclopedia of Type Strains, Phase IV (KMG-IV): sequencing the most valuable type-strain genomes for metagenomic binning, comparative biology and taxonomic classification.</title>
        <authorList>
            <person name="Goeker M."/>
        </authorList>
    </citation>
    <scope>NUCLEOTIDE SEQUENCE [LARGE SCALE GENOMIC DNA]</scope>
    <source>
        <strain evidence="2 3">DSM 11275</strain>
    </source>
</reference>
<evidence type="ECO:0000313" key="2">
    <source>
        <dbReference type="EMBL" id="MBB5144337.1"/>
    </source>
</evidence>
<protein>
    <submittedName>
        <fullName evidence="2">Uncharacterized protein</fullName>
    </submittedName>
</protein>
<gene>
    <name evidence="2" type="ORF">HNQ38_002448</name>
</gene>
<dbReference type="Proteomes" id="UP000539075">
    <property type="component" value="Unassembled WGS sequence"/>
</dbReference>
<dbReference type="EMBL" id="JACHGO010000007">
    <property type="protein sequence ID" value="MBB5144337.1"/>
    <property type="molecule type" value="Genomic_DNA"/>
</dbReference>
<organism evidence="2 3">
    <name type="scientific">Desulfovibrio intestinalis</name>
    <dbReference type="NCBI Taxonomy" id="58621"/>
    <lineage>
        <taxon>Bacteria</taxon>
        <taxon>Pseudomonadati</taxon>
        <taxon>Thermodesulfobacteriota</taxon>
        <taxon>Desulfovibrionia</taxon>
        <taxon>Desulfovibrionales</taxon>
        <taxon>Desulfovibrionaceae</taxon>
        <taxon>Desulfovibrio</taxon>
    </lineage>
</organism>
<accession>A0A7W8C2B1</accession>
<sequence>MDNNFSERCPVCRDLSGLHDRLAAMKPSLVKTTIQQAPDAANGNVAIAQTDVELGGTKTSMLGFATPKTAHSEDAHCLLSEAAYASMDAALTSLKAICGDAPQTNSTHQSAPSRGNASSFKPISDKQVKYIRALAKGKAADTISRDLTGRPLEQCSGADADKIIKTLMGKSDRSSDVPF</sequence>
<feature type="region of interest" description="Disordered" evidence="1">
    <location>
        <begin position="102"/>
        <end position="121"/>
    </location>
</feature>